<protein>
    <submittedName>
        <fullName evidence="1">Uncharacterized protein</fullName>
    </submittedName>
</protein>
<geneLocation type="plasmid" evidence="1">
    <name>pSSAP2</name>
</geneLocation>
<organism evidence="1">
    <name type="scientific">Staphylococcus saprophyticus</name>
    <dbReference type="NCBI Taxonomy" id="29385"/>
    <lineage>
        <taxon>Bacteria</taxon>
        <taxon>Bacillati</taxon>
        <taxon>Bacillota</taxon>
        <taxon>Bacilli</taxon>
        <taxon>Bacillales</taxon>
        <taxon>Staphylococcaceae</taxon>
        <taxon>Staphylococcus</taxon>
    </lineage>
</organism>
<dbReference type="EMBL" id="HE616681">
    <property type="protein sequence ID" value="CCE89324.1"/>
    <property type="molecule type" value="Genomic_DNA"/>
</dbReference>
<proteinExistence type="predicted"/>
<reference evidence="1" key="1">
    <citation type="submission" date="2011-12" db="EMBL/GenBank/DDBJ databases">
        <authorList>
            <person name="Beatson S."/>
        </authorList>
    </citation>
    <scope>NUCLEOTIDE SEQUENCE</scope>
    <source>
        <strain evidence="1">MS1146</strain>
        <plasmid evidence="1">pSSAP2</plasmid>
    </source>
</reference>
<gene>
    <name evidence="1" type="ORF">SSAP_P237</name>
</gene>
<evidence type="ECO:0000313" key="1">
    <source>
        <dbReference type="EMBL" id="CCE89324.1"/>
    </source>
</evidence>
<dbReference type="AlphaFoldDB" id="A0A9P1K2H3"/>
<keyword evidence="1" id="KW-0614">Plasmid</keyword>
<reference evidence="1" key="2">
    <citation type="journal article" date="2012" name="BMC Microbiol.">
        <title>Characterisation of a cell wall-anchored protein of Staphylococcus saprophyticus associated with linoleic acid resistance.</title>
        <authorList>
            <person name="King N.P."/>
            <person name="Sakinc T."/>
            <person name="Ben Zakour N.L."/>
            <person name="Totsika M."/>
            <person name="Heras B."/>
            <person name="Simerska P."/>
            <person name="Shepherd M."/>
            <person name="Gatermann S.G."/>
            <person name="Beatson S.A."/>
            <person name="Schembri M.A."/>
        </authorList>
    </citation>
    <scope>NUCLEOTIDE SEQUENCE</scope>
    <source>
        <strain evidence="1">MS1146</strain>
    </source>
</reference>
<name>A0A9P1K2H3_STASA</name>
<sequence length="49" mass="5659">MPLGIKIKGNLEKIDCLFLSIQYRQCKSKNYGYKSTSLFKNVIAIFKTN</sequence>
<accession>A0A9P1K2H3</accession>